<dbReference type="Gene3D" id="1.20.5.300">
    <property type="match status" value="1"/>
</dbReference>
<comment type="similarity">
    <text evidence="1">Belongs to the SlyX family.</text>
</comment>
<dbReference type="PANTHER" id="PTHR36508">
    <property type="entry name" value="PROTEIN SLYX"/>
    <property type="match status" value="1"/>
</dbReference>
<dbReference type="RefSeq" id="WP_341597360.1">
    <property type="nucleotide sequence ID" value="NZ_JBAKAZ010000020.1"/>
</dbReference>
<reference evidence="3 4" key="1">
    <citation type="submission" date="2024-02" db="EMBL/GenBank/DDBJ databases">
        <title>Bacteria isolated from the canopy kelp, Nereocystis luetkeana.</title>
        <authorList>
            <person name="Pfister C.A."/>
            <person name="Younker I.T."/>
            <person name="Light S.H."/>
        </authorList>
    </citation>
    <scope>NUCLEOTIDE SEQUENCE [LARGE SCALE GENOMIC DNA]</scope>
    <source>
        <strain evidence="3 4">TI.1.05</strain>
    </source>
</reference>
<dbReference type="Proteomes" id="UP001369082">
    <property type="component" value="Unassembled WGS sequence"/>
</dbReference>
<dbReference type="EMBL" id="JBAKAZ010000020">
    <property type="protein sequence ID" value="MEL0629349.1"/>
    <property type="molecule type" value="Genomic_DNA"/>
</dbReference>
<evidence type="ECO:0000313" key="3">
    <source>
        <dbReference type="EMBL" id="MEL0629349.1"/>
    </source>
</evidence>
<keyword evidence="4" id="KW-1185">Reference proteome</keyword>
<dbReference type="InterPro" id="IPR007236">
    <property type="entry name" value="SlyX"/>
</dbReference>
<protein>
    <recommendedName>
        <fullName evidence="1">Protein SlyX homolog</fullName>
    </recommendedName>
</protein>
<keyword evidence="2" id="KW-0175">Coiled coil</keyword>
<gene>
    <name evidence="1" type="primary">slyX</name>
    <name evidence="3" type="ORF">V6256_06985</name>
</gene>
<dbReference type="PANTHER" id="PTHR36508:SF1">
    <property type="entry name" value="PROTEIN SLYX"/>
    <property type="match status" value="1"/>
</dbReference>
<dbReference type="Pfam" id="PF04102">
    <property type="entry name" value="SlyX"/>
    <property type="match status" value="1"/>
</dbReference>
<dbReference type="HAMAP" id="MF_00715">
    <property type="entry name" value="SlyX"/>
    <property type="match status" value="1"/>
</dbReference>
<feature type="coiled-coil region" evidence="2">
    <location>
        <begin position="5"/>
        <end position="46"/>
    </location>
</feature>
<evidence type="ECO:0000256" key="1">
    <source>
        <dbReference type="HAMAP-Rule" id="MF_00715"/>
    </source>
</evidence>
<sequence>MNNQDKELQARIEQLEMKVAFQEDNIDTLNQEIFEQQRRTQQLIEQVALLAVKLKESQPNQLASEKEEMRPPHY</sequence>
<accession>A0ABU9GPX5</accession>
<evidence type="ECO:0000256" key="2">
    <source>
        <dbReference type="SAM" id="Coils"/>
    </source>
</evidence>
<proteinExistence type="inferred from homology"/>
<organism evidence="3 4">
    <name type="scientific">Psychromonas aquatilis</name>
    <dbReference type="NCBI Taxonomy" id="2005072"/>
    <lineage>
        <taxon>Bacteria</taxon>
        <taxon>Pseudomonadati</taxon>
        <taxon>Pseudomonadota</taxon>
        <taxon>Gammaproteobacteria</taxon>
        <taxon>Alteromonadales</taxon>
        <taxon>Psychromonadaceae</taxon>
        <taxon>Psychromonas</taxon>
    </lineage>
</organism>
<name>A0ABU9GPX5_9GAMM</name>
<evidence type="ECO:0000313" key="4">
    <source>
        <dbReference type="Proteomes" id="UP001369082"/>
    </source>
</evidence>
<comment type="caution">
    <text evidence="3">The sequence shown here is derived from an EMBL/GenBank/DDBJ whole genome shotgun (WGS) entry which is preliminary data.</text>
</comment>